<keyword evidence="10" id="KW-0067">ATP-binding</keyword>
<dbReference type="InterPro" id="IPR003661">
    <property type="entry name" value="HisK_dim/P_dom"/>
</dbReference>
<evidence type="ECO:0000256" key="12">
    <source>
        <dbReference type="ARBA" id="ARBA00023012"/>
    </source>
</evidence>
<evidence type="ECO:0000256" key="10">
    <source>
        <dbReference type="ARBA" id="ARBA00022840"/>
    </source>
</evidence>
<dbReference type="EC" id="2.7.13.3" evidence="3"/>
<keyword evidence="14" id="KW-0175">Coiled coil</keyword>
<dbReference type="SMART" id="SM00387">
    <property type="entry name" value="HATPase_c"/>
    <property type="match status" value="1"/>
</dbReference>
<dbReference type="Gene3D" id="1.10.287.130">
    <property type="match status" value="1"/>
</dbReference>
<keyword evidence="11 15" id="KW-1133">Transmembrane helix</keyword>
<organism evidence="17 18">
    <name type="scientific">Romboutsia faecis</name>
    <dbReference type="NCBI Taxonomy" id="2764597"/>
    <lineage>
        <taxon>Bacteria</taxon>
        <taxon>Bacillati</taxon>
        <taxon>Bacillota</taxon>
        <taxon>Clostridia</taxon>
        <taxon>Peptostreptococcales</taxon>
        <taxon>Peptostreptococcaceae</taxon>
        <taxon>Romboutsia</taxon>
    </lineage>
</organism>
<dbReference type="Proteomes" id="UP000609849">
    <property type="component" value="Unassembled WGS sequence"/>
</dbReference>
<dbReference type="SUPFAM" id="SSF47384">
    <property type="entry name" value="Homodimeric domain of signal transducing histidine kinase"/>
    <property type="match status" value="1"/>
</dbReference>
<reference evidence="17 18" key="1">
    <citation type="submission" date="2020-08" db="EMBL/GenBank/DDBJ databases">
        <authorList>
            <person name="Liu C."/>
            <person name="Sun Q."/>
        </authorList>
    </citation>
    <scope>NUCLEOTIDE SEQUENCE [LARGE SCALE GENOMIC DNA]</scope>
    <source>
        <strain evidence="17 18">NSJ-18</strain>
    </source>
</reference>
<dbReference type="SUPFAM" id="SSF55874">
    <property type="entry name" value="ATPase domain of HSP90 chaperone/DNA topoisomerase II/histidine kinase"/>
    <property type="match status" value="1"/>
</dbReference>
<protein>
    <recommendedName>
        <fullName evidence="3">histidine kinase</fullName>
        <ecNumber evidence="3">2.7.13.3</ecNumber>
    </recommendedName>
</protein>
<keyword evidence="18" id="KW-1185">Reference proteome</keyword>
<feature type="transmembrane region" description="Helical" evidence="15">
    <location>
        <begin position="153"/>
        <end position="172"/>
    </location>
</feature>
<evidence type="ECO:0000259" key="16">
    <source>
        <dbReference type="PROSITE" id="PS50109"/>
    </source>
</evidence>
<dbReference type="InterPro" id="IPR005467">
    <property type="entry name" value="His_kinase_dom"/>
</dbReference>
<evidence type="ECO:0000256" key="4">
    <source>
        <dbReference type="ARBA" id="ARBA00022475"/>
    </source>
</evidence>
<keyword evidence="7 15" id="KW-0812">Transmembrane</keyword>
<sequence>MTLTILIITVFVRKTFESEFGKYVDDNNKAEVKHLVTFDLKKIYIDDQWDINIIEKLCEDSIEKGIALEIYDTNSNIIYGVLKDNKNLSNEILNNIRENMQSIEENWSPKLKEYKVDIYDENNNIVGYANILYYESIYYMENDIMFLNIVNTFMQIISVISIGSIIIISIIISKSISNPIEKVSIMAKAIGDGKYKNKVDYKNNIKEVKELVESINKLSCKLSEQEQLRKRITTDVAHELRTPLTSIQGHLDAIIDGIWEATPERLISIREEVTRLSDLVGHLRLLSKFDSEKNILNKTNTNLKELIQNIIYNYESNALEKNIKIKCNIDDIYIRLDKNQFSQVIINLLSNAIKYTFENGKIDIKGYQENNNIIISFKDNGIGIPNEDREFIFERFYRTDKSRDKETGGIGIGLTISKSIVNAHNGEIFVNSKLNEGTEFIIKLPKL</sequence>
<dbReference type="InterPro" id="IPR003594">
    <property type="entry name" value="HATPase_dom"/>
</dbReference>
<dbReference type="PANTHER" id="PTHR45528">
    <property type="entry name" value="SENSOR HISTIDINE KINASE CPXA"/>
    <property type="match status" value="1"/>
</dbReference>
<evidence type="ECO:0000256" key="1">
    <source>
        <dbReference type="ARBA" id="ARBA00000085"/>
    </source>
</evidence>
<dbReference type="PROSITE" id="PS50109">
    <property type="entry name" value="HIS_KIN"/>
    <property type="match status" value="1"/>
</dbReference>
<dbReference type="EMBL" id="JACRWE010000004">
    <property type="protein sequence ID" value="MBC5997237.1"/>
    <property type="molecule type" value="Genomic_DNA"/>
</dbReference>
<dbReference type="Gene3D" id="3.30.565.10">
    <property type="entry name" value="Histidine kinase-like ATPase, C-terminal domain"/>
    <property type="match status" value="1"/>
</dbReference>
<keyword evidence="13 15" id="KW-0472">Membrane</keyword>
<dbReference type="PANTHER" id="PTHR45528:SF1">
    <property type="entry name" value="SENSOR HISTIDINE KINASE CPXA"/>
    <property type="match status" value="1"/>
</dbReference>
<comment type="catalytic activity">
    <reaction evidence="1">
        <text>ATP + protein L-histidine = ADP + protein N-phospho-L-histidine.</text>
        <dbReference type="EC" id="2.7.13.3"/>
    </reaction>
</comment>
<evidence type="ECO:0000256" key="9">
    <source>
        <dbReference type="ARBA" id="ARBA00022777"/>
    </source>
</evidence>
<evidence type="ECO:0000256" key="8">
    <source>
        <dbReference type="ARBA" id="ARBA00022741"/>
    </source>
</evidence>
<accession>A0ABR7JR26</accession>
<keyword evidence="9 17" id="KW-0418">Kinase</keyword>
<gene>
    <name evidence="17" type="ORF">H8923_10725</name>
</gene>
<keyword evidence="8" id="KW-0547">Nucleotide-binding</keyword>
<dbReference type="CDD" id="cd00082">
    <property type="entry name" value="HisKA"/>
    <property type="match status" value="1"/>
</dbReference>
<dbReference type="InterPro" id="IPR036890">
    <property type="entry name" value="HATPase_C_sf"/>
</dbReference>
<dbReference type="InterPro" id="IPR050398">
    <property type="entry name" value="HssS/ArlS-like"/>
</dbReference>
<keyword evidence="4" id="KW-1003">Cell membrane</keyword>
<evidence type="ECO:0000256" key="14">
    <source>
        <dbReference type="SAM" id="Coils"/>
    </source>
</evidence>
<dbReference type="Pfam" id="PF00512">
    <property type="entry name" value="HisKA"/>
    <property type="match status" value="1"/>
</dbReference>
<comment type="subcellular location">
    <subcellularLocation>
        <location evidence="2">Cell membrane</location>
        <topology evidence="2">Multi-pass membrane protein</topology>
    </subcellularLocation>
</comment>
<evidence type="ECO:0000256" key="13">
    <source>
        <dbReference type="ARBA" id="ARBA00023136"/>
    </source>
</evidence>
<evidence type="ECO:0000256" key="6">
    <source>
        <dbReference type="ARBA" id="ARBA00022679"/>
    </source>
</evidence>
<dbReference type="InterPro" id="IPR036097">
    <property type="entry name" value="HisK_dim/P_sf"/>
</dbReference>
<dbReference type="InterPro" id="IPR004358">
    <property type="entry name" value="Sig_transdc_His_kin-like_C"/>
</dbReference>
<keyword evidence="6" id="KW-0808">Transferase</keyword>
<dbReference type="PRINTS" id="PR00344">
    <property type="entry name" value="BCTRLSENSOR"/>
</dbReference>
<feature type="domain" description="Histidine kinase" evidence="16">
    <location>
        <begin position="235"/>
        <end position="447"/>
    </location>
</feature>
<evidence type="ECO:0000256" key="3">
    <source>
        <dbReference type="ARBA" id="ARBA00012438"/>
    </source>
</evidence>
<evidence type="ECO:0000313" key="18">
    <source>
        <dbReference type="Proteomes" id="UP000609849"/>
    </source>
</evidence>
<keyword evidence="12" id="KW-0902">Two-component regulatory system</keyword>
<dbReference type="CDD" id="cd00075">
    <property type="entry name" value="HATPase"/>
    <property type="match status" value="1"/>
</dbReference>
<comment type="caution">
    <text evidence="17">The sequence shown here is derived from an EMBL/GenBank/DDBJ whole genome shotgun (WGS) entry which is preliminary data.</text>
</comment>
<keyword evidence="5" id="KW-0597">Phosphoprotein</keyword>
<evidence type="ECO:0000256" key="7">
    <source>
        <dbReference type="ARBA" id="ARBA00022692"/>
    </source>
</evidence>
<dbReference type="SMART" id="SM00388">
    <property type="entry name" value="HisKA"/>
    <property type="match status" value="1"/>
</dbReference>
<evidence type="ECO:0000256" key="15">
    <source>
        <dbReference type="SAM" id="Phobius"/>
    </source>
</evidence>
<dbReference type="GO" id="GO:0016301">
    <property type="term" value="F:kinase activity"/>
    <property type="evidence" value="ECO:0007669"/>
    <property type="project" value="UniProtKB-KW"/>
</dbReference>
<evidence type="ECO:0000256" key="11">
    <source>
        <dbReference type="ARBA" id="ARBA00022989"/>
    </source>
</evidence>
<dbReference type="Pfam" id="PF02518">
    <property type="entry name" value="HATPase_c"/>
    <property type="match status" value="1"/>
</dbReference>
<evidence type="ECO:0000256" key="2">
    <source>
        <dbReference type="ARBA" id="ARBA00004651"/>
    </source>
</evidence>
<proteinExistence type="predicted"/>
<dbReference type="Gene3D" id="6.10.340.10">
    <property type="match status" value="1"/>
</dbReference>
<evidence type="ECO:0000256" key="5">
    <source>
        <dbReference type="ARBA" id="ARBA00022553"/>
    </source>
</evidence>
<evidence type="ECO:0000313" key="17">
    <source>
        <dbReference type="EMBL" id="MBC5997237.1"/>
    </source>
</evidence>
<feature type="coiled-coil region" evidence="14">
    <location>
        <begin position="198"/>
        <end position="228"/>
    </location>
</feature>
<name>A0ABR7JR26_9FIRM</name>